<proteinExistence type="predicted"/>
<dbReference type="RefSeq" id="WP_418158398.1">
    <property type="nucleotide sequence ID" value="NZ_JBBLZC010000004.1"/>
</dbReference>
<sequence>MRHMTAVLLAATCAAGFGLPAMAGDAAKLPQNGKVKFQVSYVQWTGRDIQLDGKTSFGTFEFAGITRNVEGKPWFDRMTEHCTGQYYAGEKRSAATNGSCLYVDPDGDKVMINWTGGTVPYAGTKQVVGGTGKYAGITGQGTYTGTDLKTPAEGMDLWLTDVELDFQIKAPTQ</sequence>
<feature type="chain" id="PRO_5045452605" evidence="1">
    <location>
        <begin position="24"/>
        <end position="173"/>
    </location>
</feature>
<evidence type="ECO:0000313" key="2">
    <source>
        <dbReference type="EMBL" id="MEK0082544.1"/>
    </source>
</evidence>
<dbReference type="EMBL" id="JBBLZC010000004">
    <property type="protein sequence ID" value="MEK0082544.1"/>
    <property type="molecule type" value="Genomic_DNA"/>
</dbReference>
<evidence type="ECO:0000256" key="1">
    <source>
        <dbReference type="SAM" id="SignalP"/>
    </source>
</evidence>
<protein>
    <submittedName>
        <fullName evidence="2">Uncharacterized protein</fullName>
    </submittedName>
</protein>
<keyword evidence="3" id="KW-1185">Reference proteome</keyword>
<organism evidence="2 3">
    <name type="scientific">Benzoatithermus flavus</name>
    <dbReference type="NCBI Taxonomy" id="3108223"/>
    <lineage>
        <taxon>Bacteria</taxon>
        <taxon>Pseudomonadati</taxon>
        <taxon>Pseudomonadota</taxon>
        <taxon>Alphaproteobacteria</taxon>
        <taxon>Geminicoccales</taxon>
        <taxon>Geminicoccaceae</taxon>
        <taxon>Benzoatithermus</taxon>
    </lineage>
</organism>
<reference evidence="2 3" key="1">
    <citation type="submission" date="2024-01" db="EMBL/GenBank/DDBJ databases">
        <title>Multi-omics insights into the function and evolution of sodium benzoate biodegradation pathways in Benzoatithermus flavus gen. nov., sp. nov. from hot spring.</title>
        <authorList>
            <person name="Hu C.-J."/>
            <person name="Li W.-J."/>
        </authorList>
    </citation>
    <scope>NUCLEOTIDE SEQUENCE [LARGE SCALE GENOMIC DNA]</scope>
    <source>
        <strain evidence="2 3">SYSU G07066</strain>
    </source>
</reference>
<name>A0ABU8XQ98_9PROT</name>
<accession>A0ABU8XQ98</accession>
<feature type="signal peptide" evidence="1">
    <location>
        <begin position="1"/>
        <end position="23"/>
    </location>
</feature>
<gene>
    <name evidence="2" type="ORF">U1T56_05240</name>
</gene>
<evidence type="ECO:0000313" key="3">
    <source>
        <dbReference type="Proteomes" id="UP001375743"/>
    </source>
</evidence>
<comment type="caution">
    <text evidence="2">The sequence shown here is derived from an EMBL/GenBank/DDBJ whole genome shotgun (WGS) entry which is preliminary data.</text>
</comment>
<keyword evidence="1" id="KW-0732">Signal</keyword>
<dbReference type="Proteomes" id="UP001375743">
    <property type="component" value="Unassembled WGS sequence"/>
</dbReference>